<feature type="transmembrane region" description="Helical" evidence="5">
    <location>
        <begin position="47"/>
        <end position="68"/>
    </location>
</feature>
<dbReference type="AlphaFoldDB" id="A0A177MB90"/>
<accession>A0A177MB90</accession>
<dbReference type="Proteomes" id="UP000077763">
    <property type="component" value="Unassembled WGS sequence"/>
</dbReference>
<feature type="transmembrane region" description="Helical" evidence="5">
    <location>
        <begin position="129"/>
        <end position="151"/>
    </location>
</feature>
<evidence type="ECO:0000256" key="2">
    <source>
        <dbReference type="ARBA" id="ARBA00022692"/>
    </source>
</evidence>
<proteinExistence type="predicted"/>
<evidence type="ECO:0000256" key="3">
    <source>
        <dbReference type="ARBA" id="ARBA00022989"/>
    </source>
</evidence>
<dbReference type="RefSeq" id="WP_064037356.1">
    <property type="nucleotide sequence ID" value="NZ_LUUH01000064.1"/>
</dbReference>
<evidence type="ECO:0000313" key="7">
    <source>
        <dbReference type="Proteomes" id="UP000077763"/>
    </source>
</evidence>
<comment type="caution">
    <text evidence="6">The sequence shown here is derived from an EMBL/GenBank/DDBJ whole genome shotgun (WGS) entry which is preliminary data.</text>
</comment>
<dbReference type="InterPro" id="IPR023352">
    <property type="entry name" value="MAPEG-like_dom_sf"/>
</dbReference>
<dbReference type="InterPro" id="IPR001129">
    <property type="entry name" value="Membr-assoc_MAPEG"/>
</dbReference>
<dbReference type="GO" id="GO:0016020">
    <property type="term" value="C:membrane"/>
    <property type="evidence" value="ECO:0007669"/>
    <property type="project" value="UniProtKB-SubCell"/>
</dbReference>
<gene>
    <name evidence="6" type="ORF">A1353_17180</name>
</gene>
<dbReference type="Gene3D" id="1.20.120.550">
    <property type="entry name" value="Membrane associated eicosanoid/glutathione metabolism-like domain"/>
    <property type="match status" value="1"/>
</dbReference>
<feature type="transmembrane region" description="Helical" evidence="5">
    <location>
        <begin position="158"/>
        <end position="181"/>
    </location>
</feature>
<keyword evidence="4 5" id="KW-0472">Membrane</keyword>
<dbReference type="Pfam" id="PF01124">
    <property type="entry name" value="MAPEG"/>
    <property type="match status" value="1"/>
</dbReference>
<protein>
    <recommendedName>
        <fullName evidence="8">MAPEG family protein</fullName>
    </recommendedName>
</protein>
<feature type="transmembrane region" description="Helical" evidence="5">
    <location>
        <begin position="12"/>
        <end position="35"/>
    </location>
</feature>
<reference evidence="6 7" key="1">
    <citation type="submission" date="2016-03" db="EMBL/GenBank/DDBJ databases">
        <authorList>
            <person name="Ploux O."/>
        </authorList>
    </citation>
    <scope>NUCLEOTIDE SEQUENCE [LARGE SCALE GENOMIC DNA]</scope>
    <source>
        <strain evidence="6 7">R-45371</strain>
    </source>
</reference>
<comment type="subcellular location">
    <subcellularLocation>
        <location evidence="1">Membrane</location>
    </subcellularLocation>
</comment>
<dbReference type="EMBL" id="LUUH01000064">
    <property type="protein sequence ID" value="OAI02069.1"/>
    <property type="molecule type" value="Genomic_DNA"/>
</dbReference>
<evidence type="ECO:0000256" key="1">
    <source>
        <dbReference type="ARBA" id="ARBA00004370"/>
    </source>
</evidence>
<evidence type="ECO:0000313" key="6">
    <source>
        <dbReference type="EMBL" id="OAI02069.1"/>
    </source>
</evidence>
<evidence type="ECO:0000256" key="5">
    <source>
        <dbReference type="SAM" id="Phobius"/>
    </source>
</evidence>
<organism evidence="6 7">
    <name type="scientific">Methylomonas methanica</name>
    <dbReference type="NCBI Taxonomy" id="421"/>
    <lineage>
        <taxon>Bacteria</taxon>
        <taxon>Pseudomonadati</taxon>
        <taxon>Pseudomonadota</taxon>
        <taxon>Gammaproteobacteria</taxon>
        <taxon>Methylococcales</taxon>
        <taxon>Methylococcaceae</taxon>
        <taxon>Methylomonas</taxon>
    </lineage>
</organism>
<keyword evidence="2 5" id="KW-0812">Transmembrane</keyword>
<sequence length="182" mass="20494">MPPINSTATNISLLRIYTAPCIIVGSVVAWLFWLLAGEHHSVRPELLVSPMAAFFTLTALVWLIMVVARNVAVIRGHASIGYFADFKSDIPADDRFERPARTFNNLMQVPALFYVICLLMLIVKEADNVQITLAWAFVILRCIHAIIYMAVNWVPYRFATWASSCIILGTLWFRFVTVVGFG</sequence>
<evidence type="ECO:0008006" key="8">
    <source>
        <dbReference type="Google" id="ProtNLM"/>
    </source>
</evidence>
<keyword evidence="3 5" id="KW-1133">Transmembrane helix</keyword>
<feature type="transmembrane region" description="Helical" evidence="5">
    <location>
        <begin position="105"/>
        <end position="123"/>
    </location>
</feature>
<name>A0A177MB90_METMH</name>
<evidence type="ECO:0000256" key="4">
    <source>
        <dbReference type="ARBA" id="ARBA00023136"/>
    </source>
</evidence>
<dbReference type="SUPFAM" id="SSF161084">
    <property type="entry name" value="MAPEG domain-like"/>
    <property type="match status" value="1"/>
</dbReference>